<dbReference type="PANTHER" id="PTHR10286">
    <property type="entry name" value="INORGANIC PYROPHOSPHATASE"/>
    <property type="match status" value="1"/>
</dbReference>
<evidence type="ECO:0000256" key="1">
    <source>
        <dbReference type="ARBA" id="ARBA00001946"/>
    </source>
</evidence>
<reference evidence="8" key="2">
    <citation type="submission" date="2025-08" db="UniProtKB">
        <authorList>
            <consortium name="RefSeq"/>
        </authorList>
    </citation>
    <scope>IDENTIFICATION</scope>
    <source>
        <tissue evidence="8">Tongue muscle</tissue>
    </source>
</reference>
<sequence length="415" mass="46604">MRALLLPLLRTSWAWPVGAAAAAAARLPRGASAGPGPRRTMTLYRTEERGQPHSPDYRLFFKNVAGHYISPFHDIPLKVDSEEENGIPTKRARNDEYENVFNMVVEVPRWTNAKMEIATKEPLNPIKQDVKDGKLRYVANIFPHKGYIWNYGALPQTWEDPHRKDKSTDCCGDNDPIDVCEIGSKVLSRGEVVHVKILGVLALIDQGETDWKLIAINVNDPEASKFHDIEDVKKYKPGYLEATLNWFRFYKIPEGKPENQFAFNGEFKNKAFALEIIKSTHECWKALLMDKCDGGAINCTNVQVCDSPFHCSQEEARSLVESVSFSLNKGSNEEDGEESKESACTAGDLSLIPGLGRSPGKGNGNTLQYSWLENSMDRGVPTGYSAWGYRESDTAEQLTPSRFPFSPFFYSRRPS</sequence>
<gene>
    <name evidence="8" type="primary">PPA2</name>
</gene>
<dbReference type="GeneID" id="110142162"/>
<dbReference type="EC" id="3.6.1.1" evidence="3"/>
<keyword evidence="7" id="KW-1185">Reference proteome</keyword>
<dbReference type="InterPro" id="IPR008162">
    <property type="entry name" value="Pyrophosphatase"/>
</dbReference>
<evidence type="ECO:0000256" key="3">
    <source>
        <dbReference type="ARBA" id="ARBA00012146"/>
    </source>
</evidence>
<dbReference type="CDD" id="cd00412">
    <property type="entry name" value="pyrophosphatase"/>
    <property type="match status" value="1"/>
</dbReference>
<dbReference type="Proteomes" id="UP001652640">
    <property type="component" value="Chromosome 21"/>
</dbReference>
<organism evidence="7 8">
    <name type="scientific">Odocoileus virginianus</name>
    <name type="common">White-tailed deer</name>
    <dbReference type="NCBI Taxonomy" id="9874"/>
    <lineage>
        <taxon>Eukaryota</taxon>
        <taxon>Metazoa</taxon>
        <taxon>Chordata</taxon>
        <taxon>Craniata</taxon>
        <taxon>Vertebrata</taxon>
        <taxon>Euteleostomi</taxon>
        <taxon>Mammalia</taxon>
        <taxon>Eutheria</taxon>
        <taxon>Laurasiatheria</taxon>
        <taxon>Artiodactyla</taxon>
        <taxon>Ruminantia</taxon>
        <taxon>Pecora</taxon>
        <taxon>Cervidae</taxon>
        <taxon>Odocoileinae</taxon>
        <taxon>Odocoileus</taxon>
    </lineage>
</organism>
<protein>
    <recommendedName>
        <fullName evidence="3">inorganic diphosphatase</fullName>
        <ecNumber evidence="3">3.6.1.1</ecNumber>
    </recommendedName>
</protein>
<dbReference type="InterPro" id="IPR036649">
    <property type="entry name" value="Pyrophosphatase_sf"/>
</dbReference>
<keyword evidence="4" id="KW-0479">Metal-binding</keyword>
<comment type="cofactor">
    <cofactor evidence="1">
        <name>Mg(2+)</name>
        <dbReference type="ChEBI" id="CHEBI:18420"/>
    </cofactor>
</comment>
<dbReference type="PROSITE" id="PS00387">
    <property type="entry name" value="PPASE"/>
    <property type="match status" value="1"/>
</dbReference>
<dbReference type="Pfam" id="PF00719">
    <property type="entry name" value="Pyrophosphatase"/>
    <property type="match status" value="1"/>
</dbReference>
<evidence type="ECO:0000313" key="7">
    <source>
        <dbReference type="Proteomes" id="UP001652640"/>
    </source>
</evidence>
<evidence type="ECO:0000256" key="6">
    <source>
        <dbReference type="ARBA" id="ARBA00022842"/>
    </source>
</evidence>
<dbReference type="SUPFAM" id="SSF50324">
    <property type="entry name" value="Inorganic pyrophosphatase"/>
    <property type="match status" value="1"/>
</dbReference>
<reference evidence="7" key="1">
    <citation type="journal article" date="2022" name="J. Hered.">
        <title>A De Novo Chromosome-Level Genome Assembly of the White-Tailed Deer, Odocoileus Virginianus.</title>
        <authorList>
            <person name="London E.W."/>
            <person name="Roca A.L."/>
            <person name="Novakofski J.E."/>
            <person name="Mateus-Pinilla N.E."/>
        </authorList>
    </citation>
    <scope>NUCLEOTIDE SEQUENCE [LARGE SCALE GENOMIC DNA]</scope>
</reference>
<proteinExistence type="inferred from homology"/>
<comment type="similarity">
    <text evidence="2">Belongs to the PPase family.</text>
</comment>
<dbReference type="RefSeq" id="XP_070308359.1">
    <property type="nucleotide sequence ID" value="XM_070452258.1"/>
</dbReference>
<keyword evidence="6" id="KW-0460">Magnesium</keyword>
<evidence type="ECO:0000256" key="5">
    <source>
        <dbReference type="ARBA" id="ARBA00022801"/>
    </source>
</evidence>
<dbReference type="Gene3D" id="3.90.80.10">
    <property type="entry name" value="Inorganic pyrophosphatase"/>
    <property type="match status" value="1"/>
</dbReference>
<evidence type="ECO:0000256" key="4">
    <source>
        <dbReference type="ARBA" id="ARBA00022723"/>
    </source>
</evidence>
<keyword evidence="5" id="KW-0378">Hydrolase</keyword>
<accession>A0ABM4GYG2</accession>
<evidence type="ECO:0000256" key="2">
    <source>
        <dbReference type="ARBA" id="ARBA00006220"/>
    </source>
</evidence>
<name>A0ABM4GYG2_ODOVR</name>
<evidence type="ECO:0000313" key="8">
    <source>
        <dbReference type="RefSeq" id="XP_070308359.1"/>
    </source>
</evidence>